<dbReference type="Gene3D" id="3.30.2090.10">
    <property type="entry name" value="Multidrug efflux transporter AcrB TolC docking domain, DN and DC subdomains"/>
    <property type="match status" value="2"/>
</dbReference>
<dbReference type="SUPFAM" id="SSF82693">
    <property type="entry name" value="Multidrug efflux transporter AcrB pore domain, PN1, PN2, PC1 and PC2 subdomains"/>
    <property type="match status" value="3"/>
</dbReference>
<dbReference type="SUPFAM" id="SSF82866">
    <property type="entry name" value="Multidrug efflux transporter AcrB transmembrane domain"/>
    <property type="match status" value="2"/>
</dbReference>
<proteinExistence type="predicted"/>
<dbReference type="InterPro" id="IPR027463">
    <property type="entry name" value="AcrB_DN_DC_subdom"/>
</dbReference>
<dbReference type="Gene3D" id="1.20.1640.10">
    <property type="entry name" value="Multidrug efflux transporter AcrB transmembrane domain"/>
    <property type="match status" value="2"/>
</dbReference>
<feature type="transmembrane region" description="Helical" evidence="1">
    <location>
        <begin position="431"/>
        <end position="451"/>
    </location>
</feature>
<sequence length="1031" mass="114570">MGIADLSLRRPVLAIVMSLILMLFGGIGYKFLSVRDYPAIDPPVITVRTAYTGANSDIIESQITEPLEKAINGIQGVRTISSTSSQGVSSITVEFELGIDLEAAANDVRDKVSQTLRQLPQDLDAPPVVSKADVSADPIIILAVQSTKFNLFEINDFAVNVLQERLQTIPDVSRINIFGEKRYAMRLWFKPDRLQAYNITVNDIQQALLRENVELPAGKVFGNQTELTIRTLGKLSTEKEFEEVIIRSNNEGIVRLKDVAEVELGVEIEETNWKLNGSGGLAMAIVPQPGSNYVKISNDFYKRLEELKKEIPEHIRFEVLYDVTKYIKKSIEEVAETLLIAFGLVVLIIYLFFRNWLIAIRPLIDIPVSLVATFFIMYLAGFSINILTMLGIVLATGLVVDDGIVVTENIFRKLEQGYPIRRAAAEGTKEIVFAVISTSITLAVVFLPIMFLQGFVGSLFREFGVVVAGAVLISAFVSLTLTPILSVWLNRPKDKPSWFYRITEPFFTEMENLYAKTLQAFLRVRWVGIALVGVCFGIIYFLFQKIPSELAPMEDKSNFRMSITAPEGVSFDYMTEYVDRFATFVRDSVPEARGVFSSTAPTFIGGGSNTAFVRAILVEPQERKRSQQQIVDYVNKKLSQFNDGRIFIVQEQTISVGLGSRGALPVQFVIQNFDFEKIKKVLPTFLEEARKSGTFLAVDANLKFNKPEIEISIDRLKAKDAGVSTADIAEALQAAYSGRRMGYFIMNGKQYQVIGQVKREFRDEPTDLSQIYLRNNRGELVQLSNLVTIRETSNPPQLFHYNRYKSATISASLAPGKTIGDGIATMQAIGKKLLDDSFATSLSGPSRDYVESSSNTAFAFFLALLLVYLVLSAQFESFIDPFVIMFTVPLALAGALLSLWLLGQTINIFSQIGMIMLIGLVTKNGILIVEFANQKQEQGMEKVKALLEASKQRLRPILMTSLATMLGALPIALSLGAAAQSRMPLGTVIVGGVLFSLILTLYVVPTMYSYLSRPKKAHLQTNEQVTEELVL</sequence>
<dbReference type="AlphaFoldDB" id="A0A2N3IKC2"/>
<dbReference type="OrthoDB" id="9758940at2"/>
<feature type="transmembrane region" description="Helical" evidence="1">
    <location>
        <begin position="12"/>
        <end position="32"/>
    </location>
</feature>
<reference evidence="2 3" key="1">
    <citation type="submission" date="2017-06" db="EMBL/GenBank/DDBJ databases">
        <title>Raineya orbicola gen. nov., sp. nov. a slightly thermophilic bacterium of the phylum Bacteroidetes and the description of Raineyaceae fam. nov.</title>
        <authorList>
            <person name="Albuquerque L."/>
            <person name="Polonia A.R.M."/>
            <person name="Barroso C."/>
            <person name="Froufe H.J.C."/>
            <person name="Lage O."/>
            <person name="Lobo-Da-Cunha A."/>
            <person name="Egas C."/>
            <person name="Da Costa M.S."/>
        </authorList>
    </citation>
    <scope>NUCLEOTIDE SEQUENCE [LARGE SCALE GENOMIC DNA]</scope>
    <source>
        <strain evidence="2 3">SPSPC-11</strain>
    </source>
</reference>
<feature type="transmembrane region" description="Helical" evidence="1">
    <location>
        <begin position="954"/>
        <end position="979"/>
    </location>
</feature>
<protein>
    <submittedName>
        <fullName evidence="2">Cation/multidrug efflux pump</fullName>
    </submittedName>
</protein>
<dbReference type="InterPro" id="IPR001036">
    <property type="entry name" value="Acrflvin-R"/>
</dbReference>
<dbReference type="GO" id="GO:0042910">
    <property type="term" value="F:xenobiotic transmembrane transporter activity"/>
    <property type="evidence" value="ECO:0007669"/>
    <property type="project" value="TreeGrafter"/>
</dbReference>
<feature type="transmembrane region" description="Helical" evidence="1">
    <location>
        <begin position="463"/>
        <end position="489"/>
    </location>
</feature>
<dbReference type="GO" id="GO:0005886">
    <property type="term" value="C:plasma membrane"/>
    <property type="evidence" value="ECO:0007669"/>
    <property type="project" value="TreeGrafter"/>
</dbReference>
<feature type="transmembrane region" description="Helical" evidence="1">
    <location>
        <begin position="985"/>
        <end position="1011"/>
    </location>
</feature>
<dbReference type="Gene3D" id="3.30.70.1320">
    <property type="entry name" value="Multidrug efflux transporter AcrB pore domain like"/>
    <property type="match status" value="1"/>
</dbReference>
<dbReference type="PANTHER" id="PTHR32063:SF28">
    <property type="entry name" value="BLR2861 PROTEIN"/>
    <property type="match status" value="1"/>
</dbReference>
<feature type="transmembrane region" description="Helical" evidence="1">
    <location>
        <begin position="524"/>
        <end position="543"/>
    </location>
</feature>
<dbReference type="SUPFAM" id="SSF82714">
    <property type="entry name" value="Multidrug efflux transporter AcrB TolC docking domain, DN and DC subdomains"/>
    <property type="match status" value="2"/>
</dbReference>
<feature type="transmembrane region" description="Helical" evidence="1">
    <location>
        <begin position="857"/>
        <end position="875"/>
    </location>
</feature>
<comment type="caution">
    <text evidence="2">The sequence shown here is derived from an EMBL/GenBank/DDBJ whole genome shotgun (WGS) entry which is preliminary data.</text>
</comment>
<dbReference type="Gene3D" id="3.30.70.1430">
    <property type="entry name" value="Multidrug efflux transporter AcrB pore domain"/>
    <property type="match status" value="2"/>
</dbReference>
<accession>A0A2N3IKC2</accession>
<feature type="transmembrane region" description="Helical" evidence="1">
    <location>
        <begin position="386"/>
        <end position="411"/>
    </location>
</feature>
<dbReference type="Pfam" id="PF00873">
    <property type="entry name" value="ACR_tran"/>
    <property type="match status" value="1"/>
</dbReference>
<evidence type="ECO:0000256" key="1">
    <source>
        <dbReference type="SAM" id="Phobius"/>
    </source>
</evidence>
<keyword evidence="1" id="KW-0812">Transmembrane</keyword>
<feature type="transmembrane region" description="Helical" evidence="1">
    <location>
        <begin position="908"/>
        <end position="933"/>
    </location>
</feature>
<dbReference type="PANTHER" id="PTHR32063">
    <property type="match status" value="1"/>
</dbReference>
<evidence type="ECO:0000313" key="3">
    <source>
        <dbReference type="Proteomes" id="UP000233387"/>
    </source>
</evidence>
<dbReference type="FunFam" id="3.30.70.1430:FF:000001">
    <property type="entry name" value="Efflux pump membrane transporter"/>
    <property type="match status" value="1"/>
</dbReference>
<feature type="transmembrane region" description="Helical" evidence="1">
    <location>
        <begin position="882"/>
        <end position="902"/>
    </location>
</feature>
<keyword evidence="1" id="KW-1133">Transmembrane helix</keyword>
<dbReference type="Proteomes" id="UP000233387">
    <property type="component" value="Unassembled WGS sequence"/>
</dbReference>
<evidence type="ECO:0000313" key="2">
    <source>
        <dbReference type="EMBL" id="PKQ70782.1"/>
    </source>
</evidence>
<name>A0A2N3IKC2_9BACT</name>
<organism evidence="2 3">
    <name type="scientific">Raineya orbicola</name>
    <dbReference type="NCBI Taxonomy" id="2016530"/>
    <lineage>
        <taxon>Bacteria</taxon>
        <taxon>Pseudomonadati</taxon>
        <taxon>Bacteroidota</taxon>
        <taxon>Cytophagia</taxon>
        <taxon>Cytophagales</taxon>
        <taxon>Raineyaceae</taxon>
        <taxon>Raineya</taxon>
    </lineage>
</organism>
<dbReference type="EMBL" id="NKXO01000002">
    <property type="protein sequence ID" value="PKQ70782.1"/>
    <property type="molecule type" value="Genomic_DNA"/>
</dbReference>
<dbReference type="RefSeq" id="WP_101357397.1">
    <property type="nucleotide sequence ID" value="NZ_NKXO01000002.1"/>
</dbReference>
<keyword evidence="1" id="KW-0472">Membrane</keyword>
<feature type="transmembrane region" description="Helical" evidence="1">
    <location>
        <begin position="334"/>
        <end position="353"/>
    </location>
</feature>
<gene>
    <name evidence="2" type="ORF">Rain11_0128</name>
</gene>
<dbReference type="PRINTS" id="PR00702">
    <property type="entry name" value="ACRIFLAVINRP"/>
</dbReference>
<keyword evidence="3" id="KW-1185">Reference proteome</keyword>
<dbReference type="Gene3D" id="3.30.70.1440">
    <property type="entry name" value="Multidrug efflux transporter AcrB pore domain"/>
    <property type="match status" value="1"/>
</dbReference>